<dbReference type="Pfam" id="PF09339">
    <property type="entry name" value="HTH_IclR"/>
    <property type="match status" value="1"/>
</dbReference>
<feature type="domain" description="HTH iclR-type" evidence="4">
    <location>
        <begin position="4"/>
        <end position="67"/>
    </location>
</feature>
<dbReference type="SMART" id="SM00346">
    <property type="entry name" value="HTH_ICLR"/>
    <property type="match status" value="1"/>
</dbReference>
<accession>A0A841R9I2</accession>
<dbReference type="GO" id="GO:0045892">
    <property type="term" value="P:negative regulation of DNA-templated transcription"/>
    <property type="evidence" value="ECO:0007669"/>
    <property type="project" value="TreeGrafter"/>
</dbReference>
<protein>
    <submittedName>
        <fullName evidence="6">DNA-binding IclR family transcriptional regulator</fullName>
    </submittedName>
</protein>
<organism evidence="6 7">
    <name type="scientific">Spirochaeta isovalerica</name>
    <dbReference type="NCBI Taxonomy" id="150"/>
    <lineage>
        <taxon>Bacteria</taxon>
        <taxon>Pseudomonadati</taxon>
        <taxon>Spirochaetota</taxon>
        <taxon>Spirochaetia</taxon>
        <taxon>Spirochaetales</taxon>
        <taxon>Spirochaetaceae</taxon>
        <taxon>Spirochaeta</taxon>
    </lineage>
</organism>
<dbReference type="RefSeq" id="WP_184745498.1">
    <property type="nucleotide sequence ID" value="NZ_JACHGJ010000002.1"/>
</dbReference>
<dbReference type="InterPro" id="IPR005471">
    <property type="entry name" value="Tscrpt_reg_IclR_N"/>
</dbReference>
<dbReference type="PROSITE" id="PS51077">
    <property type="entry name" value="HTH_ICLR"/>
    <property type="match status" value="1"/>
</dbReference>
<feature type="domain" description="IclR-ED" evidence="5">
    <location>
        <begin position="68"/>
        <end position="247"/>
    </location>
</feature>
<dbReference type="InterPro" id="IPR014757">
    <property type="entry name" value="Tscrpt_reg_IclR_C"/>
</dbReference>
<dbReference type="InterPro" id="IPR029016">
    <property type="entry name" value="GAF-like_dom_sf"/>
</dbReference>
<sequence>MKKSRAATRTIKILEVIANESKGLTLSEIAAKLDIPITSASDIVRSLLDEGMVEVIDERSKVYGIGVTAYYIGNAFIANTSIVDKAKAAIEELSNKTNKTVFLGKEVQGKITYIYKHEPKETLVATCDIGSRTNLHCTSLGKSFLAYNEQMFESLRGKELIRKTAHTITDFDKLEAEVKKVRIQGYAIDDREQNDHLLCIGAPIFDSNRNVVAAISISGLYSVETDVEEQARLVKEAALTISRRIGYS</sequence>
<dbReference type="GO" id="GO:0003700">
    <property type="term" value="F:DNA-binding transcription factor activity"/>
    <property type="evidence" value="ECO:0007669"/>
    <property type="project" value="TreeGrafter"/>
</dbReference>
<dbReference type="AlphaFoldDB" id="A0A841R9I2"/>
<evidence type="ECO:0000256" key="3">
    <source>
        <dbReference type="ARBA" id="ARBA00023163"/>
    </source>
</evidence>
<evidence type="ECO:0000259" key="5">
    <source>
        <dbReference type="PROSITE" id="PS51078"/>
    </source>
</evidence>
<evidence type="ECO:0000313" key="6">
    <source>
        <dbReference type="EMBL" id="MBB6479877.1"/>
    </source>
</evidence>
<evidence type="ECO:0000256" key="2">
    <source>
        <dbReference type="ARBA" id="ARBA00023125"/>
    </source>
</evidence>
<keyword evidence="1" id="KW-0805">Transcription regulation</keyword>
<evidence type="ECO:0000313" key="7">
    <source>
        <dbReference type="Proteomes" id="UP000587760"/>
    </source>
</evidence>
<keyword evidence="3" id="KW-0804">Transcription</keyword>
<dbReference type="EMBL" id="JACHGJ010000002">
    <property type="protein sequence ID" value="MBB6479877.1"/>
    <property type="molecule type" value="Genomic_DNA"/>
</dbReference>
<name>A0A841R9I2_9SPIO</name>
<dbReference type="SUPFAM" id="SSF55781">
    <property type="entry name" value="GAF domain-like"/>
    <property type="match status" value="1"/>
</dbReference>
<dbReference type="Gene3D" id="1.10.10.10">
    <property type="entry name" value="Winged helix-like DNA-binding domain superfamily/Winged helix DNA-binding domain"/>
    <property type="match status" value="1"/>
</dbReference>
<gene>
    <name evidence="6" type="ORF">HNR50_001535</name>
</gene>
<dbReference type="Pfam" id="PF01614">
    <property type="entry name" value="IclR_C"/>
    <property type="match status" value="1"/>
</dbReference>
<dbReference type="GO" id="GO:0003677">
    <property type="term" value="F:DNA binding"/>
    <property type="evidence" value="ECO:0007669"/>
    <property type="project" value="UniProtKB-KW"/>
</dbReference>
<evidence type="ECO:0000256" key="1">
    <source>
        <dbReference type="ARBA" id="ARBA00023015"/>
    </source>
</evidence>
<comment type="caution">
    <text evidence="6">The sequence shown here is derived from an EMBL/GenBank/DDBJ whole genome shotgun (WGS) entry which is preliminary data.</text>
</comment>
<dbReference type="Gene3D" id="3.30.450.40">
    <property type="match status" value="1"/>
</dbReference>
<keyword evidence="2 6" id="KW-0238">DNA-binding</keyword>
<dbReference type="SUPFAM" id="SSF46785">
    <property type="entry name" value="Winged helix' DNA-binding domain"/>
    <property type="match status" value="1"/>
</dbReference>
<dbReference type="InterPro" id="IPR036388">
    <property type="entry name" value="WH-like_DNA-bd_sf"/>
</dbReference>
<dbReference type="PANTHER" id="PTHR30136">
    <property type="entry name" value="HELIX-TURN-HELIX TRANSCRIPTIONAL REGULATOR, ICLR FAMILY"/>
    <property type="match status" value="1"/>
</dbReference>
<reference evidence="6 7" key="1">
    <citation type="submission" date="2020-08" db="EMBL/GenBank/DDBJ databases">
        <title>Genomic Encyclopedia of Type Strains, Phase IV (KMG-IV): sequencing the most valuable type-strain genomes for metagenomic binning, comparative biology and taxonomic classification.</title>
        <authorList>
            <person name="Goeker M."/>
        </authorList>
    </citation>
    <scope>NUCLEOTIDE SEQUENCE [LARGE SCALE GENOMIC DNA]</scope>
    <source>
        <strain evidence="6 7">DSM 2461</strain>
    </source>
</reference>
<dbReference type="InterPro" id="IPR036390">
    <property type="entry name" value="WH_DNA-bd_sf"/>
</dbReference>
<keyword evidence="7" id="KW-1185">Reference proteome</keyword>
<dbReference type="PANTHER" id="PTHR30136:SF35">
    <property type="entry name" value="HTH-TYPE TRANSCRIPTIONAL REGULATOR RV1719"/>
    <property type="match status" value="1"/>
</dbReference>
<proteinExistence type="predicted"/>
<evidence type="ECO:0000259" key="4">
    <source>
        <dbReference type="PROSITE" id="PS51077"/>
    </source>
</evidence>
<dbReference type="PROSITE" id="PS51078">
    <property type="entry name" value="ICLR_ED"/>
    <property type="match status" value="1"/>
</dbReference>
<dbReference type="Proteomes" id="UP000587760">
    <property type="component" value="Unassembled WGS sequence"/>
</dbReference>
<dbReference type="InterPro" id="IPR050707">
    <property type="entry name" value="HTH_MetabolicPath_Reg"/>
</dbReference>